<keyword evidence="3" id="KW-1185">Reference proteome</keyword>
<protein>
    <recommendedName>
        <fullName evidence="1">ATP-dependent DNA helicase</fullName>
        <ecNumber evidence="1">5.6.2.3</ecNumber>
    </recommendedName>
</protein>
<dbReference type="OrthoDB" id="1728974at2759"/>
<dbReference type="GO" id="GO:0000723">
    <property type="term" value="P:telomere maintenance"/>
    <property type="evidence" value="ECO:0007669"/>
    <property type="project" value="InterPro"/>
</dbReference>
<dbReference type="PANTHER" id="PTHR10492:SF57">
    <property type="entry name" value="ATP-DEPENDENT DNA HELICASE"/>
    <property type="match status" value="1"/>
</dbReference>
<dbReference type="RefSeq" id="XP_034250189.1">
    <property type="nucleotide sequence ID" value="XM_034394298.1"/>
</dbReference>
<accession>A0A6P8ZYL2</accession>
<dbReference type="GO" id="GO:0016787">
    <property type="term" value="F:hydrolase activity"/>
    <property type="evidence" value="ECO:0007669"/>
    <property type="project" value="UniProtKB-KW"/>
</dbReference>
<dbReference type="GO" id="GO:0043139">
    <property type="term" value="F:5'-3' DNA helicase activity"/>
    <property type="evidence" value="ECO:0007669"/>
    <property type="project" value="UniProtKB-EC"/>
</dbReference>
<keyword evidence="1" id="KW-0233">DNA recombination</keyword>
<dbReference type="InParanoid" id="A0A6P8ZYL2"/>
<keyword evidence="1" id="KW-0067">ATP-binding</keyword>
<keyword evidence="1" id="KW-0378">Hydrolase</keyword>
<sequence>MLDRSLKDLMGNNLPFGGKIFLCSGDFRQIAPVVPKARSPGDVVAVSLRSSHLWPLFKVFKLTVPQRTRDATDYSEFLLQVGNGSHPETTFGEGREQEKRVALAGLRHLTRLQALIDEVYPGDILTTPDLAAERAILATLNNNVNVINDIILASLTGQLHELISYDEVDKEADDGFEVDEETLHQARGKGVPDTS</sequence>
<dbReference type="KEGG" id="tpal:117650717"/>
<dbReference type="GO" id="GO:0006281">
    <property type="term" value="P:DNA repair"/>
    <property type="evidence" value="ECO:0007669"/>
    <property type="project" value="UniProtKB-KW"/>
</dbReference>
<keyword evidence="1" id="KW-0227">DNA damage</keyword>
<proteinExistence type="inferred from homology"/>
<dbReference type="PANTHER" id="PTHR10492">
    <property type="match status" value="1"/>
</dbReference>
<comment type="similarity">
    <text evidence="1">Belongs to the helicase family.</text>
</comment>
<dbReference type="GeneID" id="117650717"/>
<dbReference type="SUPFAM" id="SSF52540">
    <property type="entry name" value="P-loop containing nucleoside triphosphate hydrolases"/>
    <property type="match status" value="1"/>
</dbReference>
<keyword evidence="1" id="KW-0347">Helicase</keyword>
<dbReference type="Proteomes" id="UP000515158">
    <property type="component" value="Unplaced"/>
</dbReference>
<dbReference type="GO" id="GO:0006310">
    <property type="term" value="P:DNA recombination"/>
    <property type="evidence" value="ECO:0007669"/>
    <property type="project" value="UniProtKB-KW"/>
</dbReference>
<comment type="catalytic activity">
    <reaction evidence="1">
        <text>ATP + H2O = ADP + phosphate + H(+)</text>
        <dbReference type="Rhea" id="RHEA:13065"/>
        <dbReference type="ChEBI" id="CHEBI:15377"/>
        <dbReference type="ChEBI" id="CHEBI:15378"/>
        <dbReference type="ChEBI" id="CHEBI:30616"/>
        <dbReference type="ChEBI" id="CHEBI:43474"/>
        <dbReference type="ChEBI" id="CHEBI:456216"/>
        <dbReference type="EC" id="5.6.2.3"/>
    </reaction>
</comment>
<reference evidence="4" key="1">
    <citation type="submission" date="2025-08" db="UniProtKB">
        <authorList>
            <consortium name="RefSeq"/>
        </authorList>
    </citation>
    <scope>IDENTIFICATION</scope>
    <source>
        <tissue evidence="4">Total insect</tissue>
    </source>
</reference>
<comment type="cofactor">
    <cofactor evidence="1">
        <name>Mg(2+)</name>
        <dbReference type="ChEBI" id="CHEBI:18420"/>
    </cofactor>
</comment>
<evidence type="ECO:0000256" key="1">
    <source>
        <dbReference type="RuleBase" id="RU363044"/>
    </source>
</evidence>
<evidence type="ECO:0000313" key="4">
    <source>
        <dbReference type="RefSeq" id="XP_034250189.1"/>
    </source>
</evidence>
<name>A0A6P8ZYL2_THRPL</name>
<evidence type="ECO:0000313" key="3">
    <source>
        <dbReference type="Proteomes" id="UP000515158"/>
    </source>
</evidence>
<dbReference type="InterPro" id="IPR027417">
    <property type="entry name" value="P-loop_NTPase"/>
</dbReference>
<dbReference type="GO" id="GO:0005524">
    <property type="term" value="F:ATP binding"/>
    <property type="evidence" value="ECO:0007669"/>
    <property type="project" value="UniProtKB-KW"/>
</dbReference>
<dbReference type="EC" id="5.6.2.3" evidence="1"/>
<feature type="domain" description="DNA helicase Pif1-like DEAD-box helicase" evidence="2">
    <location>
        <begin position="2"/>
        <end position="89"/>
    </location>
</feature>
<dbReference type="AlphaFoldDB" id="A0A6P8ZYL2"/>
<gene>
    <name evidence="4" type="primary">LOC117650717</name>
</gene>
<keyword evidence="1" id="KW-0547">Nucleotide-binding</keyword>
<evidence type="ECO:0000259" key="2">
    <source>
        <dbReference type="Pfam" id="PF05970"/>
    </source>
</evidence>
<dbReference type="Pfam" id="PF05970">
    <property type="entry name" value="PIF1"/>
    <property type="match status" value="1"/>
</dbReference>
<dbReference type="InterPro" id="IPR010285">
    <property type="entry name" value="DNA_helicase_pif1-like_DEAD"/>
</dbReference>
<keyword evidence="1" id="KW-0234">DNA repair</keyword>
<organism evidence="4">
    <name type="scientific">Thrips palmi</name>
    <name type="common">Melon thrips</name>
    <dbReference type="NCBI Taxonomy" id="161013"/>
    <lineage>
        <taxon>Eukaryota</taxon>
        <taxon>Metazoa</taxon>
        <taxon>Ecdysozoa</taxon>
        <taxon>Arthropoda</taxon>
        <taxon>Hexapoda</taxon>
        <taxon>Insecta</taxon>
        <taxon>Pterygota</taxon>
        <taxon>Neoptera</taxon>
        <taxon>Paraneoptera</taxon>
        <taxon>Thysanoptera</taxon>
        <taxon>Terebrantia</taxon>
        <taxon>Thripoidea</taxon>
        <taxon>Thripidae</taxon>
        <taxon>Thrips</taxon>
    </lineage>
</organism>